<dbReference type="AlphaFoldDB" id="A0A5C7FMM3"/>
<organism evidence="2 3">
    <name type="scientific">Neolewinella aurantiaca</name>
    <dbReference type="NCBI Taxonomy" id="2602767"/>
    <lineage>
        <taxon>Bacteria</taxon>
        <taxon>Pseudomonadati</taxon>
        <taxon>Bacteroidota</taxon>
        <taxon>Saprospiria</taxon>
        <taxon>Saprospirales</taxon>
        <taxon>Lewinellaceae</taxon>
        <taxon>Neolewinella</taxon>
    </lineage>
</organism>
<dbReference type="OrthoDB" id="1491432at2"/>
<keyword evidence="1" id="KW-0732">Signal</keyword>
<sequence>MLPRTFLLLLMLCSGLFLIAQNTDQEMGDQRTAQEIAGDLQYLLEASRLADTARYEGIRGTPYRYEQFGALLLFDTAMNPYPVDKANYNGFSNQFEFYHNGKLREINGNNFMRVEVLQAEGPDHIYVRGLNRKFPSSYARVIFQGDNIVATLIYNVINDEKVVENPGQTLKLRRFSAKSLYYAMVDGEFVTLKLSAKALAESLGHPAELRKFIKAQKLKPGRDEDLIKIFEKADELF</sequence>
<evidence type="ECO:0000313" key="3">
    <source>
        <dbReference type="Proteomes" id="UP000321907"/>
    </source>
</evidence>
<name>A0A5C7FMM3_9BACT</name>
<gene>
    <name evidence="2" type="ORF">FUA23_01310</name>
</gene>
<dbReference type="EMBL" id="VOXD01000002">
    <property type="protein sequence ID" value="TXF91364.1"/>
    <property type="molecule type" value="Genomic_DNA"/>
</dbReference>
<accession>A0A5C7FMM3</accession>
<dbReference type="RefSeq" id="WP_147928903.1">
    <property type="nucleotide sequence ID" value="NZ_VOXD01000002.1"/>
</dbReference>
<protein>
    <submittedName>
        <fullName evidence="2">Uncharacterized protein</fullName>
    </submittedName>
</protein>
<dbReference type="Proteomes" id="UP000321907">
    <property type="component" value="Unassembled WGS sequence"/>
</dbReference>
<reference evidence="2 3" key="1">
    <citation type="submission" date="2019-08" db="EMBL/GenBank/DDBJ databases">
        <title>Lewinella sp. strain SSH13 Genome sequencing and assembly.</title>
        <authorList>
            <person name="Kim I."/>
        </authorList>
    </citation>
    <scope>NUCLEOTIDE SEQUENCE [LARGE SCALE GENOMIC DNA]</scope>
    <source>
        <strain evidence="2 3">SSH13</strain>
    </source>
</reference>
<feature type="signal peptide" evidence="1">
    <location>
        <begin position="1"/>
        <end position="19"/>
    </location>
</feature>
<feature type="chain" id="PRO_5023148657" evidence="1">
    <location>
        <begin position="20"/>
        <end position="237"/>
    </location>
</feature>
<comment type="caution">
    <text evidence="2">The sequence shown here is derived from an EMBL/GenBank/DDBJ whole genome shotgun (WGS) entry which is preliminary data.</text>
</comment>
<evidence type="ECO:0000313" key="2">
    <source>
        <dbReference type="EMBL" id="TXF91364.1"/>
    </source>
</evidence>
<evidence type="ECO:0000256" key="1">
    <source>
        <dbReference type="SAM" id="SignalP"/>
    </source>
</evidence>
<proteinExistence type="predicted"/>
<keyword evidence="3" id="KW-1185">Reference proteome</keyword>